<dbReference type="Pfam" id="PF20918">
    <property type="entry name" value="SPOCS_spoVID-N"/>
    <property type="match status" value="1"/>
</dbReference>
<dbReference type="CDD" id="cd00118">
    <property type="entry name" value="LysM"/>
    <property type="match status" value="1"/>
</dbReference>
<dbReference type="OrthoDB" id="2966368at2"/>
<feature type="compositionally biased region" description="Basic and acidic residues" evidence="1">
    <location>
        <begin position="380"/>
        <end position="406"/>
    </location>
</feature>
<dbReference type="AlphaFoldDB" id="A0A1I1YXE7"/>
<feature type="compositionally biased region" description="Polar residues" evidence="1">
    <location>
        <begin position="245"/>
        <end position="280"/>
    </location>
</feature>
<dbReference type="InterPro" id="IPR018392">
    <property type="entry name" value="LysM"/>
</dbReference>
<dbReference type="Gene3D" id="3.10.350.10">
    <property type="entry name" value="LysM domain"/>
    <property type="match status" value="1"/>
</dbReference>
<dbReference type="SMART" id="SM00257">
    <property type="entry name" value="LysM"/>
    <property type="match status" value="1"/>
</dbReference>
<evidence type="ECO:0000259" key="2">
    <source>
        <dbReference type="PROSITE" id="PS51782"/>
    </source>
</evidence>
<proteinExistence type="predicted"/>
<feature type="domain" description="LysM" evidence="2">
    <location>
        <begin position="430"/>
        <end position="473"/>
    </location>
</feature>
<dbReference type="InterPro" id="IPR036779">
    <property type="entry name" value="LysM_dom_sf"/>
</dbReference>
<feature type="compositionally biased region" description="Acidic residues" evidence="1">
    <location>
        <begin position="194"/>
        <end position="230"/>
    </location>
</feature>
<organism evidence="3 4">
    <name type="scientific">Paenibacillus catalpae</name>
    <dbReference type="NCBI Taxonomy" id="1045775"/>
    <lineage>
        <taxon>Bacteria</taxon>
        <taxon>Bacillati</taxon>
        <taxon>Bacillota</taxon>
        <taxon>Bacilli</taxon>
        <taxon>Bacillales</taxon>
        <taxon>Paenibacillaceae</taxon>
        <taxon>Paenibacillus</taxon>
    </lineage>
</organism>
<sequence>MTDQSKGLRFDLYERIHLPDEVAAIDELEEIELTPRIQVIEQGDHAVLKGQLLLNGVYRGQTDGGSLQTLEHWIPVEITLPLNRVSRLDDISVEIDNFDVDLLSARTLNVTGVLSLRGILVEPLPDTEEVWREEPITVVHEREASSEESEFEAEAQADAIAEAQAQETWESVTQQPYFTGYAGQLPGAQRAQEESFEEEEQEEEEEEEQEESFEAFEETEQEEAEADEADASVTISASPRDGGWSASQWFQSNQPANQPVNQPVNQPANQSFNQPSVQNFQSAPPPQISQPSQRDNTYVSEQDSDEDWQEESFAEQAVPSQEASFGGEPASESDWQSQSGFPRVPDNDKQEIRIGVGSKQPESNPEQAPNVGLMTLLQTSKREQAARQAAEEDAAKQAEQEKTRSSGDEIEWKTLFLGKQTDENEFRKIRVCIVQRDETLESIAVRYSLNPREILLYNGLNESSVAEGQLLYIP</sequence>
<accession>A0A1I1YXE7</accession>
<evidence type="ECO:0000313" key="4">
    <source>
        <dbReference type="Proteomes" id="UP000198855"/>
    </source>
</evidence>
<dbReference type="EMBL" id="FOMT01000002">
    <property type="protein sequence ID" value="SFE23972.1"/>
    <property type="molecule type" value="Genomic_DNA"/>
</dbReference>
<keyword evidence="4" id="KW-1185">Reference proteome</keyword>
<feature type="compositionally biased region" description="Acidic residues" evidence="1">
    <location>
        <begin position="302"/>
        <end position="313"/>
    </location>
</feature>
<reference evidence="4" key="1">
    <citation type="submission" date="2016-10" db="EMBL/GenBank/DDBJ databases">
        <authorList>
            <person name="Varghese N."/>
            <person name="Submissions S."/>
        </authorList>
    </citation>
    <scope>NUCLEOTIDE SEQUENCE [LARGE SCALE GENOMIC DNA]</scope>
    <source>
        <strain evidence="4">CGMCC 1.10784</strain>
    </source>
</reference>
<dbReference type="Proteomes" id="UP000198855">
    <property type="component" value="Unassembled WGS sequence"/>
</dbReference>
<dbReference type="PROSITE" id="PS51782">
    <property type="entry name" value="LYSM"/>
    <property type="match status" value="1"/>
</dbReference>
<evidence type="ECO:0000256" key="1">
    <source>
        <dbReference type="SAM" id="MobiDB-lite"/>
    </source>
</evidence>
<dbReference type="SUPFAM" id="SSF54106">
    <property type="entry name" value="LysM domain"/>
    <property type="match status" value="1"/>
</dbReference>
<evidence type="ECO:0000313" key="3">
    <source>
        <dbReference type="EMBL" id="SFE23972.1"/>
    </source>
</evidence>
<dbReference type="RefSeq" id="WP_091185947.1">
    <property type="nucleotide sequence ID" value="NZ_FOMT01000002.1"/>
</dbReference>
<dbReference type="STRING" id="1045775.SAMN05216378_2855"/>
<dbReference type="InterPro" id="IPR048862">
    <property type="entry name" value="SPOCS_spoVID_N"/>
</dbReference>
<name>A0A1I1YXE7_9BACL</name>
<protein>
    <submittedName>
        <fullName evidence="3">Stage VI sporulation protein D</fullName>
    </submittedName>
</protein>
<dbReference type="Pfam" id="PF01476">
    <property type="entry name" value="LysM"/>
    <property type="match status" value="1"/>
</dbReference>
<feature type="region of interest" description="Disordered" evidence="1">
    <location>
        <begin position="179"/>
        <end position="406"/>
    </location>
</feature>
<gene>
    <name evidence="3" type="ORF">SAMN05216378_2855</name>
</gene>